<dbReference type="GO" id="GO:0005524">
    <property type="term" value="F:ATP binding"/>
    <property type="evidence" value="ECO:0007669"/>
    <property type="project" value="UniProtKB-KW"/>
</dbReference>
<gene>
    <name evidence="8" type="ordered locus">Apar_0435</name>
</gene>
<dbReference type="SUPFAM" id="SSF52540">
    <property type="entry name" value="P-loop containing nucleoside triphosphate hydrolases"/>
    <property type="match status" value="1"/>
</dbReference>
<keyword evidence="9" id="KW-1185">Reference proteome</keyword>
<evidence type="ECO:0000313" key="9">
    <source>
        <dbReference type="Proteomes" id="UP000000960"/>
    </source>
</evidence>
<organism evidence="8 9">
    <name type="scientific">Lancefieldella parvula (strain ATCC 33793 / DSM 20469 / CCUG 32760 / JCM 10300 / KCTC 3663 / VPI 0546 / 1246)</name>
    <name type="common">Atopobium parvulum</name>
    <dbReference type="NCBI Taxonomy" id="521095"/>
    <lineage>
        <taxon>Bacteria</taxon>
        <taxon>Bacillati</taxon>
        <taxon>Actinomycetota</taxon>
        <taxon>Coriobacteriia</taxon>
        <taxon>Coriobacteriales</taxon>
        <taxon>Atopobiaceae</taxon>
        <taxon>Lancefieldella</taxon>
    </lineage>
</organism>
<evidence type="ECO:0000256" key="6">
    <source>
        <dbReference type="ARBA" id="ARBA00023251"/>
    </source>
</evidence>
<dbReference type="KEGG" id="apv:Apar_0435"/>
<accession>C8W9S8</accession>
<dbReference type="InterPro" id="IPR027417">
    <property type="entry name" value="P-loop_NTPase"/>
</dbReference>
<comment type="similarity">
    <text evidence="2">Belongs to the ABC transporter superfamily.</text>
</comment>
<dbReference type="Gene3D" id="3.40.50.300">
    <property type="entry name" value="P-loop containing nucleotide triphosphate hydrolases"/>
    <property type="match status" value="1"/>
</dbReference>
<evidence type="ECO:0000256" key="5">
    <source>
        <dbReference type="ARBA" id="ARBA00022840"/>
    </source>
</evidence>
<dbReference type="eggNOG" id="COG1131">
    <property type="taxonomic scope" value="Bacteria"/>
</dbReference>
<evidence type="ECO:0000256" key="4">
    <source>
        <dbReference type="ARBA" id="ARBA00022741"/>
    </source>
</evidence>
<comment type="subcellular location">
    <subcellularLocation>
        <location evidence="1">Cell membrane</location>
        <topology evidence="1">Peripheral membrane protein</topology>
    </subcellularLocation>
</comment>
<keyword evidence="3" id="KW-0813">Transport</keyword>
<dbReference type="STRING" id="521095.Apar_0435"/>
<dbReference type="GO" id="GO:0046677">
    <property type="term" value="P:response to antibiotic"/>
    <property type="evidence" value="ECO:0007669"/>
    <property type="project" value="UniProtKB-KW"/>
</dbReference>
<dbReference type="GO" id="GO:0016887">
    <property type="term" value="F:ATP hydrolysis activity"/>
    <property type="evidence" value="ECO:0007669"/>
    <property type="project" value="InterPro"/>
</dbReference>
<protein>
    <submittedName>
        <fullName evidence="8">ABC transporter related</fullName>
    </submittedName>
</protein>
<dbReference type="Proteomes" id="UP000000960">
    <property type="component" value="Chromosome"/>
</dbReference>
<dbReference type="EMBL" id="CP001721">
    <property type="protein sequence ID" value="ACV50866.1"/>
    <property type="molecule type" value="Genomic_DNA"/>
</dbReference>
<dbReference type="OrthoDB" id="3177347at2"/>
<reference evidence="8 9" key="1">
    <citation type="journal article" date="2009" name="Stand. Genomic Sci.">
        <title>Complete genome sequence of Atopobium parvulum type strain (IPP 1246).</title>
        <authorList>
            <person name="Copeland A."/>
            <person name="Sikorski J."/>
            <person name="Lapidus A."/>
            <person name="Nolan M."/>
            <person name="Del Rio T.G."/>
            <person name="Lucas S."/>
            <person name="Chen F."/>
            <person name="Tice H."/>
            <person name="Pitluck S."/>
            <person name="Cheng J.F."/>
            <person name="Pukall R."/>
            <person name="Chertkov O."/>
            <person name="Brettin T."/>
            <person name="Han C."/>
            <person name="Detter J.C."/>
            <person name="Kuske C."/>
            <person name="Bruce D."/>
            <person name="Goodwin L."/>
            <person name="Ivanova N."/>
            <person name="Mavromatis K."/>
            <person name="Mikhailova N."/>
            <person name="Chen A."/>
            <person name="Palaniappan K."/>
            <person name="Chain P."/>
            <person name="Rohde M."/>
            <person name="Goker M."/>
            <person name="Bristow J."/>
            <person name="Eisen J.A."/>
            <person name="Markowitz V."/>
            <person name="Hugenholtz P."/>
            <person name="Kyrpides N.C."/>
            <person name="Klenk H.P."/>
            <person name="Detter J.C."/>
        </authorList>
    </citation>
    <scope>NUCLEOTIDE SEQUENCE [LARGE SCALE GENOMIC DNA]</scope>
    <source>
        <strain evidence="9">ATCC 33793 / DSM 20469 / CCUG 32760 / JCM 10300 / KCTC 3663 / VPI 0546 / 1246</strain>
    </source>
</reference>
<dbReference type="GeneID" id="84805963"/>
<evidence type="ECO:0000256" key="1">
    <source>
        <dbReference type="ARBA" id="ARBA00004202"/>
    </source>
</evidence>
<dbReference type="PANTHER" id="PTHR42711:SF5">
    <property type="entry name" value="ABC TRANSPORTER ATP-BINDING PROTEIN NATA"/>
    <property type="match status" value="1"/>
</dbReference>
<dbReference type="SMART" id="SM00382">
    <property type="entry name" value="AAA"/>
    <property type="match status" value="1"/>
</dbReference>
<keyword evidence="6" id="KW-0046">Antibiotic resistance</keyword>
<evidence type="ECO:0000259" key="7">
    <source>
        <dbReference type="PROSITE" id="PS50893"/>
    </source>
</evidence>
<sequence>MIQQESNLDHDTLLPLNVKKVSRSYRIKEGKRIVLDNVSFSVHLGEIVCVLGPNGAGKTTLVKIASSLLLPDCGEAEVCGVDVLKYPRKACKNISLVLGGENGFYLHATAINNLRYFAQVSGVPFDEQESRIKNALQQVHLVEFSNQNVSTFSRGMRQRLHLARALISAHSLILLDEPTSGLDPNNAADVRQLIAELRHIPSGILLTSHSMREVELLADRVLILKKGKCIFLGSLEELRQKVIIEGVYTFITNCLDESKVKILKECSGIASVEVFEKFDSIYVDVSGNKKMIFDLCVDDFGWKNVNERRASLEEVYLAIMGKDDERQY</sequence>
<dbReference type="RefSeq" id="WP_012808524.1">
    <property type="nucleotide sequence ID" value="NC_013203.1"/>
</dbReference>
<dbReference type="CDD" id="cd03230">
    <property type="entry name" value="ABC_DR_subfamily_A"/>
    <property type="match status" value="1"/>
</dbReference>
<evidence type="ECO:0000313" key="8">
    <source>
        <dbReference type="EMBL" id="ACV50866.1"/>
    </source>
</evidence>
<evidence type="ECO:0000256" key="2">
    <source>
        <dbReference type="ARBA" id="ARBA00005417"/>
    </source>
</evidence>
<name>C8W9S8_LANP1</name>
<keyword evidence="5" id="KW-0067">ATP-binding</keyword>
<dbReference type="InterPro" id="IPR050763">
    <property type="entry name" value="ABC_transporter_ATP-binding"/>
</dbReference>
<dbReference type="PANTHER" id="PTHR42711">
    <property type="entry name" value="ABC TRANSPORTER ATP-BINDING PROTEIN"/>
    <property type="match status" value="1"/>
</dbReference>
<dbReference type="InterPro" id="IPR003439">
    <property type="entry name" value="ABC_transporter-like_ATP-bd"/>
</dbReference>
<feature type="domain" description="ABC transporter" evidence="7">
    <location>
        <begin position="16"/>
        <end position="251"/>
    </location>
</feature>
<dbReference type="Pfam" id="PF00005">
    <property type="entry name" value="ABC_tran"/>
    <property type="match status" value="1"/>
</dbReference>
<dbReference type="PROSITE" id="PS50893">
    <property type="entry name" value="ABC_TRANSPORTER_2"/>
    <property type="match status" value="1"/>
</dbReference>
<keyword evidence="4" id="KW-0547">Nucleotide-binding</keyword>
<dbReference type="InterPro" id="IPR003593">
    <property type="entry name" value="AAA+_ATPase"/>
</dbReference>
<proteinExistence type="inferred from homology"/>
<dbReference type="AlphaFoldDB" id="C8W9S8"/>
<evidence type="ECO:0000256" key="3">
    <source>
        <dbReference type="ARBA" id="ARBA00022448"/>
    </source>
</evidence>
<dbReference type="HOGENOM" id="CLU_000604_1_2_11"/>
<dbReference type="GO" id="GO:0005886">
    <property type="term" value="C:plasma membrane"/>
    <property type="evidence" value="ECO:0007669"/>
    <property type="project" value="UniProtKB-SubCell"/>
</dbReference>